<keyword evidence="2" id="KW-0449">Lipoprotein</keyword>
<keyword evidence="2" id="KW-0472">Membrane</keyword>
<dbReference type="OrthoDB" id="7181739at2"/>
<dbReference type="NCBIfam" id="TIGR01845">
    <property type="entry name" value="outer_NodT"/>
    <property type="match status" value="1"/>
</dbReference>
<gene>
    <name evidence="3" type="ORF">DL1_14610</name>
</gene>
<keyword evidence="4" id="KW-1185">Reference proteome</keyword>
<dbReference type="PROSITE" id="PS51257">
    <property type="entry name" value="PROKAR_LIPOPROTEIN"/>
    <property type="match status" value="1"/>
</dbReference>
<keyword evidence="2" id="KW-1134">Transmembrane beta strand</keyword>
<proteinExistence type="inferred from homology"/>
<feature type="chain" id="PRO_5001432583" evidence="2">
    <location>
        <begin position="24"/>
        <end position="472"/>
    </location>
</feature>
<evidence type="ECO:0000313" key="4">
    <source>
        <dbReference type="Proteomes" id="UP000027725"/>
    </source>
</evidence>
<comment type="similarity">
    <text evidence="1 2">Belongs to the outer membrane factor (OMF) (TC 1.B.17) family.</text>
</comment>
<dbReference type="EMBL" id="JHEH01000043">
    <property type="protein sequence ID" value="KEP68177.1"/>
    <property type="molecule type" value="Genomic_DNA"/>
</dbReference>
<keyword evidence="2" id="KW-0564">Palmitate</keyword>
<name>A0A074U0H0_9RHOB</name>
<keyword evidence="2" id="KW-0732">Signal</keyword>
<dbReference type="SUPFAM" id="SSF56954">
    <property type="entry name" value="Outer membrane efflux proteins (OEP)"/>
    <property type="match status" value="1"/>
</dbReference>
<dbReference type="AlphaFoldDB" id="A0A074U0H0"/>
<dbReference type="Gene3D" id="2.20.200.10">
    <property type="entry name" value="Outer membrane efflux proteins (OEP)"/>
    <property type="match status" value="1"/>
</dbReference>
<keyword evidence="2" id="KW-0812">Transmembrane</keyword>
<evidence type="ECO:0000313" key="3">
    <source>
        <dbReference type="EMBL" id="KEP68177.1"/>
    </source>
</evidence>
<dbReference type="InterPro" id="IPR010131">
    <property type="entry name" value="MdtP/NodT-like"/>
</dbReference>
<dbReference type="Proteomes" id="UP000027725">
    <property type="component" value="Unassembled WGS sequence"/>
</dbReference>
<dbReference type="GO" id="GO:0015562">
    <property type="term" value="F:efflux transmembrane transporter activity"/>
    <property type="evidence" value="ECO:0007669"/>
    <property type="project" value="InterPro"/>
</dbReference>
<accession>A0A074U0H0</accession>
<dbReference type="STRING" id="1185766.SAMN05216224_11822"/>
<dbReference type="GO" id="GO:0005886">
    <property type="term" value="C:plasma membrane"/>
    <property type="evidence" value="ECO:0007669"/>
    <property type="project" value="UniProtKB-SubCell"/>
</dbReference>
<dbReference type="PANTHER" id="PTHR30203">
    <property type="entry name" value="OUTER MEMBRANE CATION EFFLUX PROTEIN"/>
    <property type="match status" value="1"/>
</dbReference>
<dbReference type="Gene3D" id="1.20.1600.10">
    <property type="entry name" value="Outer membrane efflux proteins (OEP)"/>
    <property type="match status" value="1"/>
</dbReference>
<organism evidence="3 4">
    <name type="scientific">Thioclava dalianensis</name>
    <dbReference type="NCBI Taxonomy" id="1185766"/>
    <lineage>
        <taxon>Bacteria</taxon>
        <taxon>Pseudomonadati</taxon>
        <taxon>Pseudomonadota</taxon>
        <taxon>Alphaproteobacteria</taxon>
        <taxon>Rhodobacterales</taxon>
        <taxon>Paracoccaceae</taxon>
        <taxon>Thioclava</taxon>
    </lineage>
</organism>
<reference evidence="3 4" key="1">
    <citation type="submission" date="2014-03" db="EMBL/GenBank/DDBJ databases">
        <title>The draft genome sequence of Thioclava dalianensis DLFJ1-1.</title>
        <authorList>
            <person name="Lai Q."/>
            <person name="Shao Z."/>
        </authorList>
    </citation>
    <scope>NUCLEOTIDE SEQUENCE [LARGE SCALE GENOMIC DNA]</scope>
    <source>
        <strain evidence="3 4">DLFJ1-1</strain>
    </source>
</reference>
<dbReference type="eggNOG" id="COG1538">
    <property type="taxonomic scope" value="Bacteria"/>
</dbReference>
<evidence type="ECO:0000256" key="1">
    <source>
        <dbReference type="ARBA" id="ARBA00007613"/>
    </source>
</evidence>
<comment type="caution">
    <text evidence="3">The sequence shown here is derived from an EMBL/GenBank/DDBJ whole genome shotgun (WGS) entry which is preliminary data.</text>
</comment>
<comment type="subcellular location">
    <subcellularLocation>
        <location evidence="2">Cell membrane</location>
        <topology evidence="2">Lipid-anchor</topology>
    </subcellularLocation>
</comment>
<dbReference type="RefSeq" id="WP_074855032.1">
    <property type="nucleotide sequence ID" value="NZ_FOVB01000018.1"/>
</dbReference>
<evidence type="ECO:0000256" key="2">
    <source>
        <dbReference type="RuleBase" id="RU362097"/>
    </source>
</evidence>
<sequence length="472" mass="49866">MKTLTLTAVLLLTGCAAVGPNFQAPTADLPSAYIGGTTRSDANAAETPWWRAYHDARLTQYIETGLSQNLSVQLAQEEIVQARAALRQTGINAAVSDTNSLSRGQSGGTGQSSHLMTNNTLSAGLVLDLFGGLRRERESAAAGVAAAQANLQVVRLQWLASMIAAYANARYYQQAAALTRLSIHARAQTLTVTQNQYKAGGATTYEVDQGRAALETARGDLPQYVALYKSNTYAIAKLLNRPAAPILAEMNRHPHQLHAPGKVSSGVPADLLRNRPDIRYQQALLHEAVAKIGVDDAAMLPSLSLSGTVTDKAGVSSWFFGPQISLPLLTHGLLSAQRDAQISAAKQAELSWRSTVTNAVSDVQVGLSNLHQYKIRAAALENSASSYSSALAQERQNYQSGAITLVDLLTVDLDATTAQINAASAVNDLALEWATLQIATGAGAQVVGSNPIPASQLTAVQSSRKASSKVSK</sequence>
<protein>
    <submittedName>
        <fullName evidence="3">RND transporter</fullName>
    </submittedName>
</protein>
<dbReference type="Pfam" id="PF02321">
    <property type="entry name" value="OEP"/>
    <property type="match status" value="2"/>
</dbReference>
<dbReference type="InterPro" id="IPR003423">
    <property type="entry name" value="OMP_efflux"/>
</dbReference>
<feature type="signal peptide" evidence="2">
    <location>
        <begin position="1"/>
        <end position="23"/>
    </location>
</feature>